<protein>
    <submittedName>
        <fullName evidence="3">4-hydroxyproline epimerase</fullName>
        <ecNumber evidence="3">5.1.1.8</ecNumber>
    </submittedName>
</protein>
<dbReference type="Proteomes" id="UP000605848">
    <property type="component" value="Unassembled WGS sequence"/>
</dbReference>
<dbReference type="SUPFAM" id="SSF54506">
    <property type="entry name" value="Diaminopimelate epimerase-like"/>
    <property type="match status" value="1"/>
</dbReference>
<evidence type="ECO:0000256" key="2">
    <source>
        <dbReference type="ARBA" id="ARBA00023235"/>
    </source>
</evidence>
<gene>
    <name evidence="3" type="ORF">JKG68_30275</name>
</gene>
<dbReference type="GO" id="GO:0047580">
    <property type="term" value="F:4-hydroxyproline epimerase activity"/>
    <property type="evidence" value="ECO:0007669"/>
    <property type="project" value="UniProtKB-EC"/>
</dbReference>
<evidence type="ECO:0000256" key="1">
    <source>
        <dbReference type="ARBA" id="ARBA00007529"/>
    </source>
</evidence>
<dbReference type="AlphaFoldDB" id="A0A936ZI77"/>
<dbReference type="Gene3D" id="3.10.310.10">
    <property type="entry name" value="Diaminopimelate Epimerase, Chain A, domain 1"/>
    <property type="match status" value="2"/>
</dbReference>
<dbReference type="PANTHER" id="PTHR33442:SF5">
    <property type="entry name" value="BIFUNCTIONAL TRANS-3-HYDROXY-L-PROLINE DEHYDRATASE_2-EPIMERASE"/>
    <property type="match status" value="1"/>
</dbReference>
<evidence type="ECO:0000313" key="3">
    <source>
        <dbReference type="EMBL" id="MBL0408175.1"/>
    </source>
</evidence>
<dbReference type="Pfam" id="PF05544">
    <property type="entry name" value="Pro_racemase"/>
    <property type="match status" value="1"/>
</dbReference>
<dbReference type="SFLD" id="SFLDS00028">
    <property type="entry name" value="Proline_Racemase"/>
    <property type="match status" value="1"/>
</dbReference>
<reference evidence="3" key="1">
    <citation type="submission" date="2021-01" db="EMBL/GenBank/DDBJ databases">
        <title>Microvirga sp.</title>
        <authorList>
            <person name="Kim M.K."/>
        </authorList>
    </citation>
    <scope>NUCLEOTIDE SEQUENCE</scope>
    <source>
        <strain evidence="3">5420S-16</strain>
    </source>
</reference>
<organism evidence="3 4">
    <name type="scientific">Microvirga aerilata</name>
    <dbReference type="NCBI Taxonomy" id="670292"/>
    <lineage>
        <taxon>Bacteria</taxon>
        <taxon>Pseudomonadati</taxon>
        <taxon>Pseudomonadota</taxon>
        <taxon>Alphaproteobacteria</taxon>
        <taxon>Hyphomicrobiales</taxon>
        <taxon>Methylobacteriaceae</taxon>
        <taxon>Microvirga</taxon>
    </lineage>
</organism>
<proteinExistence type="inferred from homology"/>
<name>A0A936ZI77_9HYPH</name>
<dbReference type="RefSeq" id="WP_202065937.1">
    <property type="nucleotide sequence ID" value="NZ_JAEQMY010000159.1"/>
</dbReference>
<keyword evidence="2 3" id="KW-0413">Isomerase</keyword>
<evidence type="ECO:0000313" key="4">
    <source>
        <dbReference type="Proteomes" id="UP000605848"/>
    </source>
</evidence>
<dbReference type="EMBL" id="JAEQMY010000159">
    <property type="protein sequence ID" value="MBL0408175.1"/>
    <property type="molecule type" value="Genomic_DNA"/>
</dbReference>
<dbReference type="GO" id="GO:0050346">
    <property type="term" value="F:trans-L-3-hydroxyproline dehydratase activity"/>
    <property type="evidence" value="ECO:0007669"/>
    <property type="project" value="UniProtKB-ARBA"/>
</dbReference>
<dbReference type="PANTHER" id="PTHR33442">
    <property type="entry name" value="TRANS-3-HYDROXY-L-PROLINE DEHYDRATASE"/>
    <property type="match status" value="1"/>
</dbReference>
<dbReference type="PIRSF" id="PIRSF029792">
    <property type="entry name" value="Pro_racemase"/>
    <property type="match status" value="1"/>
</dbReference>
<dbReference type="InterPro" id="IPR008794">
    <property type="entry name" value="Pro_racemase_fam"/>
</dbReference>
<dbReference type="FunFam" id="3.10.310.10:FF:000005">
    <property type="entry name" value="Proline racemase"/>
    <property type="match status" value="1"/>
</dbReference>
<dbReference type="NCBIfam" id="NF010578">
    <property type="entry name" value="PRK13971.1"/>
    <property type="match status" value="1"/>
</dbReference>
<keyword evidence="4" id="KW-1185">Reference proteome</keyword>
<sequence>MARHTFFCIDGHTCGNPVRVVSGGSIPQLQGASMFDRRQHFLAEYDWIRTGLMFEPRGHDMMSGSILYPPTRPDCDVGILFIETSGCLPMCGHGTIGTVTIALENGLIHPKTPGLLRLDTPAGVVEARYEQNGPFIERVRITNIPSFLYGTGYEVEVEGLGHLMVDVAYGGNFYAIVEPQKLYSDLSAVNPSDILRWSPKLREAFNARYQIAHPENPNINRLTHVLWTGRPQTEGGTARNAVFYGDKAIDRSPCGTGTSARMAHLAARNELKEGDEFIHESIIGSTFVGRIEGRTTVGDRDAIIPSIEGWARVTGFNTIFIDDRDPFANGFQVVDQSRPA</sequence>
<accession>A0A936ZI77</accession>
<dbReference type="EC" id="5.1.1.8" evidence="3"/>
<comment type="caution">
    <text evidence="3">The sequence shown here is derived from an EMBL/GenBank/DDBJ whole genome shotgun (WGS) entry which is preliminary data.</text>
</comment>
<comment type="similarity">
    <text evidence="1">Belongs to the proline racemase family.</text>
</comment>